<comment type="similarity">
    <text evidence="2">Belongs to the fatty acid desaturase type 1 family. AlkB subfamily.</text>
</comment>
<protein>
    <submittedName>
        <fullName evidence="14">Alkane 1-monooxygenase</fullName>
        <ecNumber evidence="14">1.14.15.3</ecNumber>
    </submittedName>
</protein>
<evidence type="ECO:0000256" key="5">
    <source>
        <dbReference type="ARBA" id="ARBA00022692"/>
    </source>
</evidence>
<reference evidence="14 15" key="1">
    <citation type="journal article" date="2015" name="Int. J. Syst. Evol. Microbiol.">
        <title>Description of Sphingopyxis fribergensis sp. nov. - a soil bacterium with the ability to degrade styrene and phenylacetic acid.</title>
        <authorList>
            <person name="Oelschlagel M."/>
            <person name="Ruckert C."/>
            <person name="Kalinowski J."/>
            <person name="Schmidt G."/>
            <person name="Schlomann M."/>
            <person name="Tischler D."/>
        </authorList>
    </citation>
    <scope>NUCLEOTIDE SEQUENCE [LARGE SCALE GENOMIC DNA]</scope>
    <source>
        <strain evidence="14 15">Kp5.2</strain>
        <plasmid evidence="14">pSfKp5.2</plasmid>
    </source>
</reference>
<dbReference type="GO" id="GO:0006629">
    <property type="term" value="P:lipid metabolic process"/>
    <property type="evidence" value="ECO:0007669"/>
    <property type="project" value="InterPro"/>
</dbReference>
<dbReference type="RefSeq" id="WP_202189423.1">
    <property type="nucleotide sequence ID" value="NZ_CP009123.1"/>
</dbReference>
<evidence type="ECO:0000256" key="10">
    <source>
        <dbReference type="ARBA" id="ARBA00023033"/>
    </source>
</evidence>
<dbReference type="PANTHER" id="PTHR38674">
    <property type="entry name" value="ALKANE 1-MONOOXYGENASE 1"/>
    <property type="match status" value="1"/>
</dbReference>
<dbReference type="HOGENOM" id="CLU_044462_1_0_5"/>
<dbReference type="EMBL" id="CP009123">
    <property type="protein sequence ID" value="AJA11741.1"/>
    <property type="molecule type" value="Genomic_DNA"/>
</dbReference>
<evidence type="ECO:0000256" key="2">
    <source>
        <dbReference type="ARBA" id="ARBA00010823"/>
    </source>
</evidence>
<keyword evidence="11 12" id="KW-0472">Membrane</keyword>
<feature type="domain" description="Fatty acid desaturase" evidence="13">
    <location>
        <begin position="116"/>
        <end position="341"/>
    </location>
</feature>
<feature type="transmembrane region" description="Helical" evidence="12">
    <location>
        <begin position="86"/>
        <end position="109"/>
    </location>
</feature>
<dbReference type="InterPro" id="IPR033885">
    <property type="entry name" value="AlkB/XylM"/>
</dbReference>
<dbReference type="Pfam" id="PF00487">
    <property type="entry name" value="FA_desaturase"/>
    <property type="match status" value="1"/>
</dbReference>
<comment type="subcellular location">
    <subcellularLocation>
        <location evidence="1">Cell inner membrane</location>
        <topology evidence="1">Multi-pass membrane protein</topology>
    </subcellularLocation>
</comment>
<evidence type="ECO:0000256" key="12">
    <source>
        <dbReference type="SAM" id="Phobius"/>
    </source>
</evidence>
<dbReference type="GO" id="GO:0046872">
    <property type="term" value="F:metal ion binding"/>
    <property type="evidence" value="ECO:0007669"/>
    <property type="project" value="UniProtKB-KW"/>
</dbReference>
<keyword evidence="5 12" id="KW-0812">Transmembrane</keyword>
<dbReference type="KEGG" id="sphk:SKP52_24510"/>
<dbReference type="CDD" id="cd03512">
    <property type="entry name" value="Alkane-hydroxylase"/>
    <property type="match status" value="1"/>
</dbReference>
<keyword evidence="15" id="KW-1185">Reference proteome</keyword>
<dbReference type="PANTHER" id="PTHR38674:SF1">
    <property type="entry name" value="ALKANE 1-MONOOXYGENASE 1"/>
    <property type="match status" value="1"/>
</dbReference>
<keyword evidence="9" id="KW-0408">Iron</keyword>
<dbReference type="EC" id="1.14.15.3" evidence="14"/>
<feature type="transmembrane region" description="Helical" evidence="12">
    <location>
        <begin position="20"/>
        <end position="40"/>
    </location>
</feature>
<evidence type="ECO:0000256" key="11">
    <source>
        <dbReference type="ARBA" id="ARBA00023136"/>
    </source>
</evidence>
<accession>A0A0A7PNT6</accession>
<feature type="transmembrane region" description="Helical" evidence="12">
    <location>
        <begin position="115"/>
        <end position="134"/>
    </location>
</feature>
<gene>
    <name evidence="14" type="primary">alkB</name>
    <name evidence="14" type="ORF">SKP52_24510</name>
</gene>
<keyword evidence="3" id="KW-1003">Cell membrane</keyword>
<evidence type="ECO:0000256" key="9">
    <source>
        <dbReference type="ARBA" id="ARBA00023004"/>
    </source>
</evidence>
<evidence type="ECO:0000313" key="14">
    <source>
        <dbReference type="EMBL" id="AJA11741.1"/>
    </source>
</evidence>
<keyword evidence="14" id="KW-0614">Plasmid</keyword>
<organism evidence="14 15">
    <name type="scientific">Sphingopyxis fribergensis</name>
    <dbReference type="NCBI Taxonomy" id="1515612"/>
    <lineage>
        <taxon>Bacteria</taxon>
        <taxon>Pseudomonadati</taxon>
        <taxon>Pseudomonadota</taxon>
        <taxon>Alphaproteobacteria</taxon>
        <taxon>Sphingomonadales</taxon>
        <taxon>Sphingomonadaceae</taxon>
        <taxon>Sphingopyxis</taxon>
    </lineage>
</organism>
<name>A0A0A7PNT6_9SPHN</name>
<evidence type="ECO:0000256" key="7">
    <source>
        <dbReference type="ARBA" id="ARBA00022989"/>
    </source>
</evidence>
<keyword evidence="6" id="KW-0479">Metal-binding</keyword>
<dbReference type="GO" id="GO:0005886">
    <property type="term" value="C:plasma membrane"/>
    <property type="evidence" value="ECO:0007669"/>
    <property type="project" value="UniProtKB-SubCell"/>
</dbReference>
<dbReference type="InterPro" id="IPR005804">
    <property type="entry name" value="FA_desaturase_dom"/>
</dbReference>
<keyword evidence="10 14" id="KW-0503">Monooxygenase</keyword>
<proteinExistence type="inferred from homology"/>
<geneLocation type="plasmid" evidence="14 15">
    <name>pSfKp5.2</name>
</geneLocation>
<dbReference type="Proteomes" id="UP000030907">
    <property type="component" value="Plasmid pSfKp5.2"/>
</dbReference>
<feature type="transmembrane region" description="Helical" evidence="12">
    <location>
        <begin position="46"/>
        <end position="66"/>
    </location>
</feature>
<evidence type="ECO:0000256" key="8">
    <source>
        <dbReference type="ARBA" id="ARBA00023002"/>
    </source>
</evidence>
<keyword evidence="8 14" id="KW-0560">Oxidoreductase</keyword>
<evidence type="ECO:0000259" key="13">
    <source>
        <dbReference type="Pfam" id="PF00487"/>
    </source>
</evidence>
<evidence type="ECO:0000256" key="3">
    <source>
        <dbReference type="ARBA" id="ARBA00022475"/>
    </source>
</evidence>
<feature type="transmembrane region" description="Helical" evidence="12">
    <location>
        <begin position="228"/>
        <end position="246"/>
    </location>
</feature>
<evidence type="ECO:0000256" key="4">
    <source>
        <dbReference type="ARBA" id="ARBA00022519"/>
    </source>
</evidence>
<sequence>MSTTILSDGAPDRYVDRKRYLWVLSVVWPAAPLIGLYLVHLTGWSIFYAFTLFVWYGAIPVFDVLFGKDPNNPPEAAVARLEADRYYRVLTWLTVPVHYASLIGCAWWITTQPIAWWEVVALAFSLGIVNGLALNTGHELGHKKEPFDRWMAKIVLAVVGYGHFFIEHNKGHHRDVATPEDPATSRMGESIYKFSLREIPGAFLRAWNLEKVRLERVGKGVWSLDNEIIPPLMITLAVYTALVLALGPNPKLLVFLPIQVAFGWWQLTSANYIEHYGLLRQKMADGRYERAQPRHSWNSNHIASNLILFHLQRHSDHHAHPTRSYQSLRDFKGLPELPTGYPGMFFMAMIPPIFRSVMDPRVVKWANGDIDKIQIDPARRKRIARKYGASQGSRLPVT</sequence>
<evidence type="ECO:0000313" key="15">
    <source>
        <dbReference type="Proteomes" id="UP000030907"/>
    </source>
</evidence>
<keyword evidence="4" id="KW-0997">Cell inner membrane</keyword>
<keyword evidence="7 12" id="KW-1133">Transmembrane helix</keyword>
<dbReference type="AlphaFoldDB" id="A0A0A7PNT6"/>
<evidence type="ECO:0000256" key="6">
    <source>
        <dbReference type="ARBA" id="ARBA00022723"/>
    </source>
</evidence>
<evidence type="ECO:0000256" key="1">
    <source>
        <dbReference type="ARBA" id="ARBA00004429"/>
    </source>
</evidence>
<dbReference type="GO" id="GO:0004497">
    <property type="term" value="F:monooxygenase activity"/>
    <property type="evidence" value="ECO:0007669"/>
    <property type="project" value="UniProtKB-KW"/>
</dbReference>